<feature type="transmembrane region" description="Helical" evidence="1">
    <location>
        <begin position="84"/>
        <end position="104"/>
    </location>
</feature>
<feature type="transmembrane region" description="Helical" evidence="1">
    <location>
        <begin position="315"/>
        <end position="336"/>
    </location>
</feature>
<gene>
    <name evidence="2" type="ORF">J2Z32_001775</name>
</gene>
<accession>A0ABS4FRE6</accession>
<keyword evidence="1" id="KW-0472">Membrane</keyword>
<comment type="caution">
    <text evidence="2">The sequence shown here is derived from an EMBL/GenBank/DDBJ whole genome shotgun (WGS) entry which is preliminary data.</text>
</comment>
<proteinExistence type="predicted"/>
<sequence>MMELIERYIYAVTKELPESSKEDVAKELRANIEDMLTDHYEENDVINVLQELGNPWKLAEEYQPNQRYLIGPAYYGKYISVLKLVLSIVLPIMVLVTFLGLLFSNPELNVTTDLSVIIQQVITNGIGVVIEAGLQVALWVTLVFVVLERRLLEKSPVKGLIKSNEGNWSIKDLPHLVPDNKKIKRSSTISSMCWMILTASVLYFQPQLIAIYINLGSEGTSQVIPLLNTERLQHFMPFFLILVLFQMIIFIWKYIVQYWNKALIRVQLVFNILMGGLLVWMLNDSALISADFRNGNAFINNLRNLPESVRNGNNMIIILTILVIVITVWECVSLFIKEKKK</sequence>
<organism evidence="2 3">
    <name type="scientific">Paenibacillus turicensis</name>
    <dbReference type="NCBI Taxonomy" id="160487"/>
    <lineage>
        <taxon>Bacteria</taxon>
        <taxon>Bacillati</taxon>
        <taxon>Bacillota</taxon>
        <taxon>Bacilli</taxon>
        <taxon>Bacillales</taxon>
        <taxon>Paenibacillaceae</taxon>
        <taxon>Paenibacillus</taxon>
    </lineage>
</organism>
<name>A0ABS4FRE6_9BACL</name>
<dbReference type="Pfam" id="PF22564">
    <property type="entry name" value="HAAS"/>
    <property type="match status" value="1"/>
</dbReference>
<evidence type="ECO:0000256" key="1">
    <source>
        <dbReference type="SAM" id="Phobius"/>
    </source>
</evidence>
<feature type="transmembrane region" description="Helical" evidence="1">
    <location>
        <begin position="235"/>
        <end position="255"/>
    </location>
</feature>
<feature type="transmembrane region" description="Helical" evidence="1">
    <location>
        <begin position="124"/>
        <end position="147"/>
    </location>
</feature>
<keyword evidence="1" id="KW-0812">Transmembrane</keyword>
<evidence type="ECO:0000313" key="2">
    <source>
        <dbReference type="EMBL" id="MBP1905147.1"/>
    </source>
</evidence>
<protein>
    <recommendedName>
        <fullName evidence="4">ABC transporter permease</fullName>
    </recommendedName>
</protein>
<feature type="transmembrane region" description="Helical" evidence="1">
    <location>
        <begin position="262"/>
        <end position="282"/>
    </location>
</feature>
<feature type="transmembrane region" description="Helical" evidence="1">
    <location>
        <begin position="192"/>
        <end position="215"/>
    </location>
</feature>
<evidence type="ECO:0008006" key="4">
    <source>
        <dbReference type="Google" id="ProtNLM"/>
    </source>
</evidence>
<dbReference type="Proteomes" id="UP001519272">
    <property type="component" value="Unassembled WGS sequence"/>
</dbReference>
<evidence type="ECO:0000313" key="3">
    <source>
        <dbReference type="Proteomes" id="UP001519272"/>
    </source>
</evidence>
<keyword evidence="1" id="KW-1133">Transmembrane helix</keyword>
<reference evidence="2 3" key="1">
    <citation type="submission" date="2021-03" db="EMBL/GenBank/DDBJ databases">
        <title>Genomic Encyclopedia of Type Strains, Phase IV (KMG-IV): sequencing the most valuable type-strain genomes for metagenomic binning, comparative biology and taxonomic classification.</title>
        <authorList>
            <person name="Goeker M."/>
        </authorList>
    </citation>
    <scope>NUCLEOTIDE SEQUENCE [LARGE SCALE GENOMIC DNA]</scope>
    <source>
        <strain evidence="2 3">DSM 14349</strain>
    </source>
</reference>
<keyword evidence="3" id="KW-1185">Reference proteome</keyword>
<dbReference type="RefSeq" id="WP_210088789.1">
    <property type="nucleotide sequence ID" value="NZ_JAGGKG010000007.1"/>
</dbReference>
<dbReference type="EMBL" id="JAGGKG010000007">
    <property type="protein sequence ID" value="MBP1905147.1"/>
    <property type="molecule type" value="Genomic_DNA"/>
</dbReference>